<dbReference type="InterPro" id="IPR007485">
    <property type="entry name" value="LPS_assembly_LptE"/>
</dbReference>
<organism evidence="2 3">
    <name type="scientific">Algoriella xinjiangensis</name>
    <dbReference type="NCBI Taxonomy" id="684065"/>
    <lineage>
        <taxon>Bacteria</taxon>
        <taxon>Pseudomonadati</taxon>
        <taxon>Bacteroidota</taxon>
        <taxon>Flavobacteriia</taxon>
        <taxon>Flavobacteriales</taxon>
        <taxon>Weeksellaceae</taxon>
        <taxon>Algoriella</taxon>
    </lineage>
</organism>
<feature type="chain" id="PRO_5011441889" evidence="1">
    <location>
        <begin position="25"/>
        <end position="173"/>
    </location>
</feature>
<evidence type="ECO:0000313" key="2">
    <source>
        <dbReference type="EMBL" id="SFM91375.1"/>
    </source>
</evidence>
<dbReference type="RefSeq" id="WP_092907012.1">
    <property type="nucleotide sequence ID" value="NZ_FOUZ01000004.1"/>
</dbReference>
<dbReference type="AlphaFoldDB" id="A0A1I4UR27"/>
<dbReference type="PROSITE" id="PS51257">
    <property type="entry name" value="PROKAR_LIPOPROTEIN"/>
    <property type="match status" value="1"/>
</dbReference>
<evidence type="ECO:0000313" key="3">
    <source>
        <dbReference type="Proteomes" id="UP000199149"/>
    </source>
</evidence>
<proteinExistence type="predicted"/>
<dbReference type="OrthoDB" id="9790776at2"/>
<sequence length="173" mass="19349">MNRLKFLALSVFAIFTLSSCGSMSGGYSLSGAAIQPDWQTIYVATFPNYAPQQNPTLSQDLTIAVQDIFRSRTKLKLNSNENSDLIIEGEISGYDVAPQAIQSNDIAAENRLTVYVKIRYINNKDETKSYERTFSAFQPYDGNAMLSTVEPNIVPKIIEDIRDQVFASIAMDW</sequence>
<protein>
    <submittedName>
        <fullName evidence="2">Lipopolysaccharide-assembly</fullName>
    </submittedName>
</protein>
<dbReference type="Proteomes" id="UP000199149">
    <property type="component" value="Unassembled WGS sequence"/>
</dbReference>
<keyword evidence="3" id="KW-1185">Reference proteome</keyword>
<dbReference type="STRING" id="684065.SAMN05421738_10467"/>
<dbReference type="GO" id="GO:0019867">
    <property type="term" value="C:outer membrane"/>
    <property type="evidence" value="ECO:0007669"/>
    <property type="project" value="InterPro"/>
</dbReference>
<reference evidence="3" key="1">
    <citation type="submission" date="2016-10" db="EMBL/GenBank/DDBJ databases">
        <authorList>
            <person name="Varghese N."/>
            <person name="Submissions S."/>
        </authorList>
    </citation>
    <scope>NUCLEOTIDE SEQUENCE [LARGE SCALE GENOMIC DNA]</scope>
    <source>
        <strain evidence="3">XJ109</strain>
    </source>
</reference>
<name>A0A1I4UR27_9FLAO</name>
<evidence type="ECO:0000256" key="1">
    <source>
        <dbReference type="SAM" id="SignalP"/>
    </source>
</evidence>
<accession>A0A1I4UR27</accession>
<gene>
    <name evidence="2" type="ORF">SAMN05421738_10467</name>
</gene>
<dbReference type="Pfam" id="PF04390">
    <property type="entry name" value="LptE"/>
    <property type="match status" value="1"/>
</dbReference>
<feature type="signal peptide" evidence="1">
    <location>
        <begin position="1"/>
        <end position="24"/>
    </location>
</feature>
<dbReference type="EMBL" id="FOUZ01000004">
    <property type="protein sequence ID" value="SFM91375.1"/>
    <property type="molecule type" value="Genomic_DNA"/>
</dbReference>
<keyword evidence="1" id="KW-0732">Signal</keyword>
<dbReference type="GO" id="GO:0043165">
    <property type="term" value="P:Gram-negative-bacterium-type cell outer membrane assembly"/>
    <property type="evidence" value="ECO:0007669"/>
    <property type="project" value="InterPro"/>
</dbReference>